<dbReference type="GO" id="GO:0019153">
    <property type="term" value="F:protein-disulfide reductase (glutathione) activity"/>
    <property type="evidence" value="ECO:0007669"/>
    <property type="project" value="UniProtKB-EC"/>
</dbReference>
<evidence type="ECO:0000256" key="4">
    <source>
        <dbReference type="ARBA" id="ARBA00023284"/>
    </source>
</evidence>
<dbReference type="SUPFAM" id="SSF52833">
    <property type="entry name" value="Thioredoxin-like"/>
    <property type="match status" value="1"/>
</dbReference>
<keyword evidence="6" id="KW-0732">Signal</keyword>
<dbReference type="PANTHER" id="PTHR45663:SF11">
    <property type="entry name" value="GEO12009P1"/>
    <property type="match status" value="1"/>
</dbReference>
<evidence type="ECO:0000259" key="7">
    <source>
        <dbReference type="PROSITE" id="PS51352"/>
    </source>
</evidence>
<dbReference type="PROSITE" id="PS51257">
    <property type="entry name" value="PROKAR_LIPOPROTEIN"/>
    <property type="match status" value="1"/>
</dbReference>
<keyword evidence="1" id="KW-0813">Transport</keyword>
<dbReference type="PATRIC" id="fig|1265738.3.peg.2428"/>
<organism evidence="8 9">
    <name type="scientific">Rhodopirellula maiorica SM1</name>
    <dbReference type="NCBI Taxonomy" id="1265738"/>
    <lineage>
        <taxon>Bacteria</taxon>
        <taxon>Pseudomonadati</taxon>
        <taxon>Planctomycetota</taxon>
        <taxon>Planctomycetia</taxon>
        <taxon>Pirellulales</taxon>
        <taxon>Pirellulaceae</taxon>
        <taxon>Novipirellula</taxon>
    </lineage>
</organism>
<sequence>MKNISRVFLALLPIALLVGCTNGGAVAFRQHQSSEMDSLLSESPVTQQSDVGHAEPTEHAETLVTTASTRRPRQPSLITLAAGEDLMAKIHNAGGPVLLDFYADWCGPCQIQGRILHDMERTAEENNTLMVKINIDHHPALARQLQVEGIPTLMLVKNGQVVNRQSGIADARKLKEWMR</sequence>
<evidence type="ECO:0000256" key="5">
    <source>
        <dbReference type="SAM" id="MobiDB-lite"/>
    </source>
</evidence>
<feature type="domain" description="Thioredoxin" evidence="7">
    <location>
        <begin position="49"/>
        <end position="179"/>
    </location>
</feature>
<keyword evidence="4" id="KW-0676">Redox-active center</keyword>
<evidence type="ECO:0000256" key="2">
    <source>
        <dbReference type="ARBA" id="ARBA00022982"/>
    </source>
</evidence>
<accession>M5RZ26</accession>
<feature type="chain" id="PRO_5004071141" evidence="6">
    <location>
        <begin position="28"/>
        <end position="179"/>
    </location>
</feature>
<dbReference type="PROSITE" id="PS51352">
    <property type="entry name" value="THIOREDOXIN_2"/>
    <property type="match status" value="1"/>
</dbReference>
<evidence type="ECO:0000256" key="3">
    <source>
        <dbReference type="ARBA" id="ARBA00023157"/>
    </source>
</evidence>
<dbReference type="GO" id="GO:0005737">
    <property type="term" value="C:cytoplasm"/>
    <property type="evidence" value="ECO:0007669"/>
    <property type="project" value="TreeGrafter"/>
</dbReference>
<dbReference type="Proteomes" id="UP000011991">
    <property type="component" value="Unassembled WGS sequence"/>
</dbReference>
<evidence type="ECO:0000313" key="9">
    <source>
        <dbReference type="Proteomes" id="UP000011991"/>
    </source>
</evidence>
<dbReference type="PANTHER" id="PTHR45663">
    <property type="entry name" value="GEO12009P1"/>
    <property type="match status" value="1"/>
</dbReference>
<feature type="compositionally biased region" description="Polar residues" evidence="5">
    <location>
        <begin position="37"/>
        <end position="50"/>
    </location>
</feature>
<dbReference type="Gene3D" id="3.40.30.10">
    <property type="entry name" value="Glutaredoxin"/>
    <property type="match status" value="1"/>
</dbReference>
<reference evidence="8 9" key="1">
    <citation type="journal article" date="2013" name="Mar. Genomics">
        <title>Expression of sulfatases in Rhodopirellula baltica and the diversity of sulfatases in the genus Rhodopirellula.</title>
        <authorList>
            <person name="Wegner C.E."/>
            <person name="Richter-Heitmann T."/>
            <person name="Klindworth A."/>
            <person name="Klockow C."/>
            <person name="Richter M."/>
            <person name="Achstetter T."/>
            <person name="Glockner F.O."/>
            <person name="Harder J."/>
        </authorList>
    </citation>
    <scope>NUCLEOTIDE SEQUENCE [LARGE SCALE GENOMIC DNA]</scope>
    <source>
        <strain evidence="8 9">SM1</strain>
    </source>
</reference>
<keyword evidence="2" id="KW-0249">Electron transport</keyword>
<dbReference type="EC" id="1.8.4.2" evidence="8"/>
<evidence type="ECO:0000313" key="8">
    <source>
        <dbReference type="EMBL" id="EMI20652.1"/>
    </source>
</evidence>
<comment type="caution">
    <text evidence="8">The sequence shown here is derived from an EMBL/GenBank/DDBJ whole genome shotgun (WGS) entry which is preliminary data.</text>
</comment>
<dbReference type="EMBL" id="ANOG01000341">
    <property type="protein sequence ID" value="EMI20652.1"/>
    <property type="molecule type" value="Genomic_DNA"/>
</dbReference>
<gene>
    <name evidence="8" type="ORF">RMSM_02420</name>
</gene>
<feature type="region of interest" description="Disordered" evidence="5">
    <location>
        <begin position="37"/>
        <end position="57"/>
    </location>
</feature>
<keyword evidence="8" id="KW-0560">Oxidoreductase</keyword>
<dbReference type="PROSITE" id="PS00194">
    <property type="entry name" value="THIOREDOXIN_1"/>
    <property type="match status" value="1"/>
</dbReference>
<dbReference type="AlphaFoldDB" id="M5RZ26"/>
<dbReference type="InterPro" id="IPR013766">
    <property type="entry name" value="Thioredoxin_domain"/>
</dbReference>
<proteinExistence type="predicted"/>
<dbReference type="InterPro" id="IPR036249">
    <property type="entry name" value="Thioredoxin-like_sf"/>
</dbReference>
<keyword evidence="3" id="KW-1015">Disulfide bond</keyword>
<evidence type="ECO:0000256" key="6">
    <source>
        <dbReference type="SAM" id="SignalP"/>
    </source>
</evidence>
<dbReference type="Pfam" id="PF00085">
    <property type="entry name" value="Thioredoxin"/>
    <property type="match status" value="1"/>
</dbReference>
<dbReference type="PRINTS" id="PR00421">
    <property type="entry name" value="THIOREDOXIN"/>
</dbReference>
<dbReference type="RefSeq" id="WP_008695445.1">
    <property type="nucleotide sequence ID" value="NZ_ANOG01000341.1"/>
</dbReference>
<evidence type="ECO:0000256" key="1">
    <source>
        <dbReference type="ARBA" id="ARBA00022448"/>
    </source>
</evidence>
<protein>
    <submittedName>
        <fullName evidence="8">Secreted protein containing Thioredoxin domain protein</fullName>
        <ecNumber evidence="8">1.8.4.2</ecNumber>
    </submittedName>
</protein>
<feature type="signal peptide" evidence="6">
    <location>
        <begin position="1"/>
        <end position="27"/>
    </location>
</feature>
<keyword evidence="9" id="KW-1185">Reference proteome</keyword>
<name>M5RZ26_9BACT</name>
<dbReference type="InterPro" id="IPR017937">
    <property type="entry name" value="Thioredoxin_CS"/>
</dbReference>
<dbReference type="CDD" id="cd02947">
    <property type="entry name" value="TRX_family"/>
    <property type="match status" value="1"/>
</dbReference>